<keyword evidence="1" id="KW-0472">Membrane</keyword>
<keyword evidence="1" id="KW-1133">Transmembrane helix</keyword>
<dbReference type="NCBIfam" id="NF047864">
    <property type="entry name" value="CBU_0592_membra"/>
    <property type="match status" value="1"/>
</dbReference>
<dbReference type="RefSeq" id="WP_097114777.1">
    <property type="nucleotide sequence ID" value="NZ_CP083931.1"/>
</dbReference>
<keyword evidence="4" id="KW-1185">Reference proteome</keyword>
<accession>A0A286EFJ8</accession>
<dbReference type="InterPro" id="IPR058058">
    <property type="entry name" value="CBU_0592-like"/>
</dbReference>
<organism evidence="3 4">
    <name type="scientific">Alysiella filiformis DSM 16848</name>
    <dbReference type="NCBI Taxonomy" id="1120981"/>
    <lineage>
        <taxon>Bacteria</taxon>
        <taxon>Pseudomonadati</taxon>
        <taxon>Pseudomonadota</taxon>
        <taxon>Betaproteobacteria</taxon>
        <taxon>Neisseriales</taxon>
        <taxon>Neisseriaceae</taxon>
        <taxon>Alysiella</taxon>
    </lineage>
</organism>
<dbReference type="Proteomes" id="UP000219669">
    <property type="component" value="Unassembled WGS sequence"/>
</dbReference>
<evidence type="ECO:0000313" key="3">
    <source>
        <dbReference type="EMBL" id="SOD69681.1"/>
    </source>
</evidence>
<sequence>MNSLFDWQQWGEEVAHIISTTAHIVGFLGMMCVVLAFWLVVSEKWKPTSLSYNLLNGGGAILLILSLCVHFNLGSFVIEVFWIAIAGMGIIKNLKAKKSQKNDLP</sequence>
<evidence type="ECO:0000256" key="1">
    <source>
        <dbReference type="SAM" id="Phobius"/>
    </source>
</evidence>
<feature type="transmembrane region" description="Helical" evidence="1">
    <location>
        <begin position="21"/>
        <end position="41"/>
    </location>
</feature>
<name>A0A286EFJ8_9NEIS</name>
<feature type="domain" description="CBU-0592-like" evidence="2">
    <location>
        <begin position="23"/>
        <end position="96"/>
    </location>
</feature>
<dbReference type="EMBL" id="OCNF01000017">
    <property type="protein sequence ID" value="SOD69681.1"/>
    <property type="molecule type" value="Genomic_DNA"/>
</dbReference>
<dbReference type="Pfam" id="PF26604">
    <property type="entry name" value="CBU_0592"/>
    <property type="match status" value="1"/>
</dbReference>
<dbReference type="OrthoDB" id="7273604at2"/>
<gene>
    <name evidence="3" type="ORF">SAMN02746062_01794</name>
</gene>
<evidence type="ECO:0000259" key="2">
    <source>
        <dbReference type="Pfam" id="PF26604"/>
    </source>
</evidence>
<evidence type="ECO:0000313" key="4">
    <source>
        <dbReference type="Proteomes" id="UP000219669"/>
    </source>
</evidence>
<reference evidence="3 4" key="1">
    <citation type="submission" date="2017-09" db="EMBL/GenBank/DDBJ databases">
        <authorList>
            <person name="Ehlers B."/>
            <person name="Leendertz F.H."/>
        </authorList>
    </citation>
    <scope>NUCLEOTIDE SEQUENCE [LARGE SCALE GENOMIC DNA]</scope>
    <source>
        <strain evidence="3 4">DSM 16848</strain>
    </source>
</reference>
<proteinExistence type="predicted"/>
<dbReference type="AlphaFoldDB" id="A0A286EFJ8"/>
<feature type="transmembrane region" description="Helical" evidence="1">
    <location>
        <begin position="61"/>
        <end position="91"/>
    </location>
</feature>
<protein>
    <recommendedName>
        <fullName evidence="2">CBU-0592-like domain-containing protein</fullName>
    </recommendedName>
</protein>
<keyword evidence="1" id="KW-0812">Transmembrane</keyword>